<reference evidence="2" key="1">
    <citation type="submission" date="2017-04" db="EMBL/GenBank/DDBJ databases">
        <authorList>
            <person name="Varghese N."/>
            <person name="Submissions S."/>
        </authorList>
    </citation>
    <scope>NUCLEOTIDE SEQUENCE [LARGE SCALE GENOMIC DNA]</scope>
    <source>
        <strain evidence="2">VKM Ac-2510</strain>
    </source>
</reference>
<dbReference type="InterPro" id="IPR036412">
    <property type="entry name" value="HAD-like_sf"/>
</dbReference>
<dbReference type="FunFam" id="3.40.50.1000:FF:000162">
    <property type="entry name" value="HAD-like protein"/>
    <property type="match status" value="1"/>
</dbReference>
<dbReference type="Pfam" id="PF00702">
    <property type="entry name" value="Hydrolase"/>
    <property type="match status" value="1"/>
</dbReference>
<dbReference type="Gene3D" id="3.40.50.1000">
    <property type="entry name" value="HAD superfamily/HAD-like"/>
    <property type="match status" value="1"/>
</dbReference>
<dbReference type="SFLD" id="SFLDG01129">
    <property type="entry name" value="C1.5:_HAD__Beta-PGM__Phosphata"/>
    <property type="match status" value="1"/>
</dbReference>
<dbReference type="NCBIfam" id="TIGR01509">
    <property type="entry name" value="HAD-SF-IA-v3"/>
    <property type="match status" value="1"/>
</dbReference>
<proteinExistence type="predicted"/>
<dbReference type="InterPro" id="IPR023198">
    <property type="entry name" value="PGP-like_dom2"/>
</dbReference>
<name>A0A1X7IM12_9MICO</name>
<dbReference type="EMBL" id="FXAY01000001">
    <property type="protein sequence ID" value="SMG15733.1"/>
    <property type="molecule type" value="Genomic_DNA"/>
</dbReference>
<dbReference type="AlphaFoldDB" id="A0A1X7IM12"/>
<dbReference type="Gene3D" id="1.10.150.240">
    <property type="entry name" value="Putative phosphatase, domain 2"/>
    <property type="match status" value="1"/>
</dbReference>
<sequence>MTTVAATGAPGTVDLTARAVLFDMDGTLVDSTAVVEQVWRAFASENGMDAQAIIATGHGVRAEDTMRRHGPVGFDVATGADRLFDLELAAVDGIVPVPGARAFVESLPTASIALVTSARRALALRRLEIADVPTPGVVVTAADVEHGKPAPDCYLLAARLLGVDPADAIVFEDAEAGIAAGLAAGMRTVVVGSHESETTRGLPRIRNYRDVSVTLHEAAPAGQDPRPSFTIALPL</sequence>
<dbReference type="PANTHER" id="PTHR43481:SF4">
    <property type="entry name" value="GLYCEROL-1-PHOSPHATE PHOSPHOHYDROLASE 1-RELATED"/>
    <property type="match status" value="1"/>
</dbReference>
<accession>A0A1X7IM12</accession>
<dbReference type="SFLD" id="SFLDS00003">
    <property type="entry name" value="Haloacid_Dehalogenase"/>
    <property type="match status" value="1"/>
</dbReference>
<gene>
    <name evidence="1" type="ORF">SAMN06296010_0635</name>
</gene>
<dbReference type="Proteomes" id="UP000193244">
    <property type="component" value="Unassembled WGS sequence"/>
</dbReference>
<dbReference type="GO" id="GO:0050308">
    <property type="term" value="F:sugar-phosphatase activity"/>
    <property type="evidence" value="ECO:0007669"/>
    <property type="project" value="TreeGrafter"/>
</dbReference>
<evidence type="ECO:0000313" key="2">
    <source>
        <dbReference type="Proteomes" id="UP000193244"/>
    </source>
</evidence>
<dbReference type="InterPro" id="IPR051806">
    <property type="entry name" value="HAD-like_SPP"/>
</dbReference>
<keyword evidence="2" id="KW-1185">Reference proteome</keyword>
<evidence type="ECO:0000313" key="1">
    <source>
        <dbReference type="EMBL" id="SMG15733.1"/>
    </source>
</evidence>
<dbReference type="InterPro" id="IPR006439">
    <property type="entry name" value="HAD-SF_hydro_IA"/>
</dbReference>
<organism evidence="1 2">
    <name type="scientific">Agreia pratensis</name>
    <dbReference type="NCBI Taxonomy" id="150121"/>
    <lineage>
        <taxon>Bacteria</taxon>
        <taxon>Bacillati</taxon>
        <taxon>Actinomycetota</taxon>
        <taxon>Actinomycetes</taxon>
        <taxon>Micrococcales</taxon>
        <taxon>Microbacteriaceae</taxon>
        <taxon>Agreia</taxon>
    </lineage>
</organism>
<dbReference type="InterPro" id="IPR023214">
    <property type="entry name" value="HAD_sf"/>
</dbReference>
<dbReference type="SUPFAM" id="SSF56784">
    <property type="entry name" value="HAD-like"/>
    <property type="match status" value="1"/>
</dbReference>
<protein>
    <submittedName>
        <fullName evidence="1">Sugar-phosphatase</fullName>
    </submittedName>
</protein>
<dbReference type="PANTHER" id="PTHR43481">
    <property type="entry name" value="FRUCTOSE-1-PHOSPHATE PHOSPHATASE"/>
    <property type="match status" value="1"/>
</dbReference>
<dbReference type="STRING" id="150121.SAMN06296010_0635"/>
<dbReference type="RefSeq" id="WP_244894608.1">
    <property type="nucleotide sequence ID" value="NZ_FXAY01000001.1"/>
</dbReference>